<comment type="catalytic activity">
    <reaction evidence="1 9">
        <text>Endohydrolysis of (1-&gt;4)-beta-D-glucosidic linkages in cellulose, lichenin and cereal beta-D-glucans.</text>
        <dbReference type="EC" id="3.2.1.4"/>
    </reaction>
</comment>
<dbReference type="HOGENOM" id="CLU_008926_1_5_3"/>
<keyword evidence="2 7" id="KW-0378">Hydrolase</keyword>
<dbReference type="InterPro" id="IPR008928">
    <property type="entry name" value="6-hairpin_glycosidase_sf"/>
</dbReference>
<evidence type="ECO:0000256" key="9">
    <source>
        <dbReference type="RuleBase" id="RU361166"/>
    </source>
</evidence>
<evidence type="ECO:0000256" key="5">
    <source>
        <dbReference type="ARBA" id="ARBA00023295"/>
    </source>
</evidence>
<reference evidence="12" key="1">
    <citation type="journal article" date="2011" name="Proc. Natl. Acad. Sci. U.S.A.">
        <title>Genomic insights into the physiology and ecology of the marine filamentous cyanobacterium Lyngbya majuscula.</title>
        <authorList>
            <person name="Jones A.C."/>
            <person name="Monroe E.A."/>
            <person name="Podell S."/>
            <person name="Hess W.R."/>
            <person name="Klages S."/>
            <person name="Esquenazi E."/>
            <person name="Niessen S."/>
            <person name="Hoover H."/>
            <person name="Rothmann M."/>
            <person name="Lasken R.S."/>
            <person name="Yates J.R.III."/>
            <person name="Reinhardt R."/>
            <person name="Kube M."/>
            <person name="Burkart M.D."/>
            <person name="Allen E.E."/>
            <person name="Dorrestein P.C."/>
            <person name="Gerwick W.H."/>
            <person name="Gerwick L."/>
        </authorList>
    </citation>
    <scope>NUCLEOTIDE SEQUENCE [LARGE SCALE GENOMIC DNA]</scope>
    <source>
        <strain evidence="12">3L</strain>
    </source>
</reference>
<sequence>MNESTPVQLDSSNGNGETVPSIINTNVSPQFNYADAVEKSFLFYEAQRSGKLPEDNRIPWRGDSALNDGADVGVDLTGGYYDAGDHVKFGFPMAAAMTMLAWGAIEYEDAYQHMGQWDEALDAIKWGTDYILKAHITDSNGQTEEFWAQVGSGDIDHSFWGPPETMTMVRPAYKIDPLNPGSDLAGESAAALAAASIAFQSTNNSYANQLLNNAKALFDFAETYQGNYSDSIPDAAIFYNSWSGYEDELAWSATWLYKATGDQTYLDKAESYYLGIDPTQTQSWDQKVHGTGILLAQETDQDRYRIEVERWLDYWSDDSGEGIEYTEGGLAWFNDWGSLRYAANTAFLAGIYSDTVNDGNGRYSDFAADQIDYILGDNPNNFSYVVGFGHNSPKNPHHRGAHGSTTNDIESPTDNLNILYGALVGGPSEPEDNAYVDDRTNYAINEVALDYNAGFTGALARMYREQNQLSLGSNLEPVVSTVDPITNLIFEPVVSTTNSIIELSPAGEF</sequence>
<dbReference type="InterPro" id="IPR012341">
    <property type="entry name" value="6hp_glycosidase-like_sf"/>
</dbReference>
<dbReference type="PANTHER" id="PTHR22298">
    <property type="entry name" value="ENDO-1,4-BETA-GLUCANASE"/>
    <property type="match status" value="1"/>
</dbReference>
<feature type="active site" evidence="8">
    <location>
        <position position="437"/>
    </location>
</feature>
<dbReference type="OrthoDB" id="9758662at2"/>
<keyword evidence="4 7" id="KW-0119">Carbohydrate metabolism</keyword>
<accession>F4XNY7</accession>
<comment type="similarity">
    <text evidence="7 9">Belongs to the glycosyl hydrolase 9 (cellulase E) family.</text>
</comment>
<organism evidence="11 12">
    <name type="scientific">Moorena producens 3L</name>
    <dbReference type="NCBI Taxonomy" id="489825"/>
    <lineage>
        <taxon>Bacteria</taxon>
        <taxon>Bacillati</taxon>
        <taxon>Cyanobacteriota</taxon>
        <taxon>Cyanophyceae</taxon>
        <taxon>Coleofasciculales</taxon>
        <taxon>Coleofasciculaceae</taxon>
        <taxon>Moorena</taxon>
    </lineage>
</organism>
<dbReference type="InterPro" id="IPR033126">
    <property type="entry name" value="Glyco_hydro_9_Asp/Glu_AS"/>
</dbReference>
<evidence type="ECO:0000256" key="6">
    <source>
        <dbReference type="ARBA" id="ARBA00023326"/>
    </source>
</evidence>
<evidence type="ECO:0000256" key="8">
    <source>
        <dbReference type="PROSITE-ProRule" id="PRU10060"/>
    </source>
</evidence>
<proteinExistence type="inferred from homology"/>
<dbReference type="GO" id="GO:0030245">
    <property type="term" value="P:cellulose catabolic process"/>
    <property type="evidence" value="ECO:0007669"/>
    <property type="project" value="UniProtKB-KW"/>
</dbReference>
<dbReference type="AlphaFoldDB" id="F4XNY7"/>
<evidence type="ECO:0000256" key="2">
    <source>
        <dbReference type="ARBA" id="ARBA00022801"/>
    </source>
</evidence>
<keyword evidence="6 7" id="KW-0624">Polysaccharide degradation</keyword>
<evidence type="ECO:0000256" key="7">
    <source>
        <dbReference type="PROSITE-ProRule" id="PRU10059"/>
    </source>
</evidence>
<dbReference type="EC" id="3.2.1.4" evidence="9"/>
<gene>
    <name evidence="11" type="ORF">LYNGBM3L_26150</name>
</gene>
<dbReference type="PROSITE" id="PS00698">
    <property type="entry name" value="GH9_3"/>
    <property type="match status" value="1"/>
</dbReference>
<dbReference type="GO" id="GO:0008810">
    <property type="term" value="F:cellulase activity"/>
    <property type="evidence" value="ECO:0007669"/>
    <property type="project" value="UniProtKB-EC"/>
</dbReference>
<feature type="active site" evidence="7">
    <location>
        <position position="397"/>
    </location>
</feature>
<dbReference type="EMBL" id="GL890841">
    <property type="protein sequence ID" value="EGJ33758.1"/>
    <property type="molecule type" value="Genomic_DNA"/>
</dbReference>
<evidence type="ECO:0000256" key="1">
    <source>
        <dbReference type="ARBA" id="ARBA00000966"/>
    </source>
</evidence>
<dbReference type="Pfam" id="PF00759">
    <property type="entry name" value="Glyco_hydro_9"/>
    <property type="match status" value="1"/>
</dbReference>
<feature type="active site" evidence="8">
    <location>
        <position position="446"/>
    </location>
</feature>
<dbReference type="SUPFAM" id="SSF48208">
    <property type="entry name" value="Six-hairpin glycosidases"/>
    <property type="match status" value="1"/>
</dbReference>
<evidence type="ECO:0000259" key="10">
    <source>
        <dbReference type="Pfam" id="PF00759"/>
    </source>
</evidence>
<dbReference type="eggNOG" id="COG2931">
    <property type="taxonomic scope" value="Bacteria"/>
</dbReference>
<dbReference type="PROSITE" id="PS00592">
    <property type="entry name" value="GH9_2"/>
    <property type="match status" value="1"/>
</dbReference>
<keyword evidence="5 7" id="KW-0326">Glycosidase</keyword>
<feature type="domain" description="Glycoside hydrolase family 9" evidence="10">
    <location>
        <begin position="33"/>
        <end position="459"/>
    </location>
</feature>
<evidence type="ECO:0000256" key="4">
    <source>
        <dbReference type="ARBA" id="ARBA00023277"/>
    </source>
</evidence>
<name>F4XNY7_9CYAN</name>
<evidence type="ECO:0000313" key="12">
    <source>
        <dbReference type="Proteomes" id="UP000003959"/>
    </source>
</evidence>
<dbReference type="InterPro" id="IPR001701">
    <property type="entry name" value="Glyco_hydro_9"/>
</dbReference>
<keyword evidence="12" id="KW-1185">Reference proteome</keyword>
<evidence type="ECO:0000256" key="3">
    <source>
        <dbReference type="ARBA" id="ARBA00023001"/>
    </source>
</evidence>
<dbReference type="RefSeq" id="WP_008181690.1">
    <property type="nucleotide sequence ID" value="NZ_GL890841.1"/>
</dbReference>
<keyword evidence="3 9" id="KW-0136">Cellulose degradation</keyword>
<dbReference type="Proteomes" id="UP000003959">
    <property type="component" value="Unassembled WGS sequence"/>
</dbReference>
<protein>
    <recommendedName>
        <fullName evidence="9">Endoglucanase</fullName>
        <ecNumber evidence="9">3.2.1.4</ecNumber>
    </recommendedName>
</protein>
<dbReference type="InterPro" id="IPR018221">
    <property type="entry name" value="Glyco_hydro_9_His_AS"/>
</dbReference>
<dbReference type="Gene3D" id="1.50.10.10">
    <property type="match status" value="1"/>
</dbReference>
<dbReference type="FunFam" id="1.50.10.10:FF:000020">
    <property type="entry name" value="Endoglucanase"/>
    <property type="match status" value="1"/>
</dbReference>
<evidence type="ECO:0000313" key="11">
    <source>
        <dbReference type="EMBL" id="EGJ33758.1"/>
    </source>
</evidence>